<evidence type="ECO:0000313" key="5">
    <source>
        <dbReference type="Proteomes" id="UP000478052"/>
    </source>
</evidence>
<comment type="cofactor">
    <cofactor evidence="1">
        <name>a divalent metal cation</name>
        <dbReference type="ChEBI" id="CHEBI:60240"/>
    </cofactor>
</comment>
<evidence type="ECO:0000256" key="1">
    <source>
        <dbReference type="ARBA" id="ARBA00001968"/>
    </source>
</evidence>
<evidence type="ECO:0000313" key="4">
    <source>
        <dbReference type="EMBL" id="KAF0710481.1"/>
    </source>
</evidence>
<keyword evidence="4" id="KW-0808">Transferase</keyword>
<dbReference type="InterPro" id="IPR027806">
    <property type="entry name" value="HARBI1_dom"/>
</dbReference>
<dbReference type="Pfam" id="PF13359">
    <property type="entry name" value="DDE_Tnp_4"/>
    <property type="match status" value="1"/>
</dbReference>
<feature type="domain" description="DDE Tnp4" evidence="3">
    <location>
        <begin position="35"/>
        <end position="102"/>
    </location>
</feature>
<dbReference type="EMBL" id="VUJU01011641">
    <property type="protein sequence ID" value="KAF0710481.1"/>
    <property type="molecule type" value="Genomic_DNA"/>
</dbReference>
<feature type="non-terminal residue" evidence="4">
    <location>
        <position position="1"/>
    </location>
</feature>
<proteinExistence type="predicted"/>
<dbReference type="AlphaFoldDB" id="A0A6G0VUL2"/>
<comment type="caution">
    <text evidence="4">The sequence shown here is derived from an EMBL/GenBank/DDBJ whole genome shotgun (WGS) entry which is preliminary data.</text>
</comment>
<dbReference type="GO" id="GO:0046872">
    <property type="term" value="F:metal ion binding"/>
    <property type="evidence" value="ECO:0007669"/>
    <property type="project" value="UniProtKB-KW"/>
</dbReference>
<dbReference type="GO" id="GO:0003964">
    <property type="term" value="F:RNA-directed DNA polymerase activity"/>
    <property type="evidence" value="ECO:0007669"/>
    <property type="project" value="UniProtKB-KW"/>
</dbReference>
<evidence type="ECO:0000256" key="2">
    <source>
        <dbReference type="ARBA" id="ARBA00022723"/>
    </source>
</evidence>
<sequence>IMGPMFIPEPTTAIWEASACGFYEKWQFPNCIGSVDGKHFTIKCPDNSGSRNCCYLKKISVVLMATVDPEYKFICIDVGGYGRNSNGGILEKSTMDKWLESGTLKFQKVLHYLVKWKIRQWFLSKNVTTRKVHSSKSIKNTFPEDSNLKLIREDISALMKKFESVSISNTEFEKSIHFCSEKLDDYGKKNGSQELLANNIIISGIPYTKNENIDEIIKVTADIIKVNLHNNDIASSYWIKKVNKSGGKIIVKFNNKTLKESFQNGVKSLAISKRPLKSNQIHNSFPDKIKTDGDVPNKIQSIKDISTYDVENTLTHLKLHDLDSSL</sequence>
<keyword evidence="4" id="KW-0695">RNA-directed DNA polymerase</keyword>
<dbReference type="Proteomes" id="UP000478052">
    <property type="component" value="Unassembled WGS sequence"/>
</dbReference>
<organism evidence="4 5">
    <name type="scientific">Aphis craccivora</name>
    <name type="common">Cowpea aphid</name>
    <dbReference type="NCBI Taxonomy" id="307492"/>
    <lineage>
        <taxon>Eukaryota</taxon>
        <taxon>Metazoa</taxon>
        <taxon>Ecdysozoa</taxon>
        <taxon>Arthropoda</taxon>
        <taxon>Hexapoda</taxon>
        <taxon>Insecta</taxon>
        <taxon>Pterygota</taxon>
        <taxon>Neoptera</taxon>
        <taxon>Paraneoptera</taxon>
        <taxon>Hemiptera</taxon>
        <taxon>Sternorrhyncha</taxon>
        <taxon>Aphidomorpha</taxon>
        <taxon>Aphidoidea</taxon>
        <taxon>Aphididae</taxon>
        <taxon>Aphidini</taxon>
        <taxon>Aphis</taxon>
        <taxon>Aphis</taxon>
    </lineage>
</organism>
<gene>
    <name evidence="4" type="ORF">FWK35_00031275</name>
</gene>
<protein>
    <submittedName>
        <fullName evidence="4">Reverse transcriptase domain-containing protein</fullName>
    </submittedName>
</protein>
<keyword evidence="5" id="KW-1185">Reference proteome</keyword>
<keyword evidence="4" id="KW-0548">Nucleotidyltransferase</keyword>
<reference evidence="4 5" key="1">
    <citation type="submission" date="2019-08" db="EMBL/GenBank/DDBJ databases">
        <title>Whole genome of Aphis craccivora.</title>
        <authorList>
            <person name="Voronova N.V."/>
            <person name="Shulinski R.S."/>
            <person name="Bandarenka Y.V."/>
            <person name="Zhorov D.G."/>
            <person name="Warner D."/>
        </authorList>
    </citation>
    <scope>NUCLEOTIDE SEQUENCE [LARGE SCALE GENOMIC DNA]</scope>
    <source>
        <strain evidence="4">180601</strain>
        <tissue evidence="4">Whole Body</tissue>
    </source>
</reference>
<dbReference type="OrthoDB" id="6613821at2759"/>
<name>A0A6G0VUL2_APHCR</name>
<evidence type="ECO:0000259" key="3">
    <source>
        <dbReference type="Pfam" id="PF13359"/>
    </source>
</evidence>
<keyword evidence="2" id="KW-0479">Metal-binding</keyword>
<accession>A0A6G0VUL2</accession>